<comment type="catalytic activity">
    <reaction evidence="8">
        <text>N(2)-formyl-N(1)-(5-phospho-beta-D-ribosyl)glycinamide + L-glutamine + ATP + H2O = 2-formamido-N(1)-(5-O-phospho-beta-D-ribosyl)acetamidine + L-glutamate + ADP + phosphate + H(+)</text>
        <dbReference type="Rhea" id="RHEA:17129"/>
        <dbReference type="ChEBI" id="CHEBI:15377"/>
        <dbReference type="ChEBI" id="CHEBI:15378"/>
        <dbReference type="ChEBI" id="CHEBI:29985"/>
        <dbReference type="ChEBI" id="CHEBI:30616"/>
        <dbReference type="ChEBI" id="CHEBI:43474"/>
        <dbReference type="ChEBI" id="CHEBI:58359"/>
        <dbReference type="ChEBI" id="CHEBI:147286"/>
        <dbReference type="ChEBI" id="CHEBI:147287"/>
        <dbReference type="ChEBI" id="CHEBI:456216"/>
        <dbReference type="EC" id="6.3.5.3"/>
    </reaction>
</comment>
<feature type="compositionally biased region" description="Low complexity" evidence="9">
    <location>
        <begin position="210"/>
        <end position="219"/>
    </location>
</feature>
<feature type="active site" evidence="8">
    <location>
        <position position="203"/>
    </location>
</feature>
<dbReference type="PANTHER" id="PTHR47552:SF1">
    <property type="entry name" value="PHOSPHORIBOSYLFORMYLGLYCINAMIDINE SYNTHASE SUBUNIT PURQ"/>
    <property type="match status" value="1"/>
</dbReference>
<evidence type="ECO:0000256" key="7">
    <source>
        <dbReference type="ARBA" id="ARBA00022962"/>
    </source>
</evidence>
<gene>
    <name evidence="8 10" type="primary">purQ</name>
    <name evidence="10" type="ORF">Q5761_07300</name>
</gene>
<keyword evidence="11" id="KW-1185">Reference proteome</keyword>
<evidence type="ECO:0000256" key="5">
    <source>
        <dbReference type="ARBA" id="ARBA00022801"/>
    </source>
</evidence>
<evidence type="ECO:0000256" key="3">
    <source>
        <dbReference type="ARBA" id="ARBA00022741"/>
    </source>
</evidence>
<dbReference type="NCBIfam" id="TIGR01737">
    <property type="entry name" value="FGAM_synth_I"/>
    <property type="match status" value="1"/>
</dbReference>
<reference evidence="10 11" key="1">
    <citation type="submission" date="2023-08" db="EMBL/GenBank/DDBJ databases">
        <title>Genome sequence of Thermaerobacter compostii strain Ins1, a spore-forming filamentous bacterium isolated from a deep geothermal reservoir.</title>
        <authorList>
            <person name="Bregnard D."/>
            <person name="Gonzalez D."/>
            <person name="Junier P."/>
        </authorList>
    </citation>
    <scope>NUCLEOTIDE SEQUENCE [LARGE SCALE GENOMIC DNA]</scope>
    <source>
        <strain evidence="10 11">Ins1</strain>
    </source>
</reference>
<keyword evidence="2 8" id="KW-0436">Ligase</keyword>
<keyword evidence="6 8" id="KW-0067">ATP-binding</keyword>
<comment type="subunit">
    <text evidence="8">Part of the FGAM synthase complex composed of 1 PurL, 1 PurQ and 2 PurS subunits.</text>
</comment>
<protein>
    <recommendedName>
        <fullName evidence="8">Phosphoribosylformylglycinamidine synthase subunit PurQ</fullName>
        <shortName evidence="8">FGAM synthase</shortName>
        <ecNumber evidence="8">6.3.5.3</ecNumber>
    </recommendedName>
    <alternativeName>
        <fullName evidence="8">Formylglycinamide ribonucleotide amidotransferase subunit I</fullName>
        <shortName evidence="8">FGAR amidotransferase I</shortName>
        <shortName evidence="8">FGAR-AT I</shortName>
    </alternativeName>
    <alternativeName>
        <fullName evidence="8">Glutaminase PurQ</fullName>
        <ecNumber evidence="8">3.5.1.2</ecNumber>
    </alternativeName>
    <alternativeName>
        <fullName evidence="8">Phosphoribosylformylglycinamidine synthase subunit I</fullName>
    </alternativeName>
</protein>
<dbReference type="Proteomes" id="UP001304683">
    <property type="component" value="Chromosome"/>
</dbReference>
<keyword evidence="1 8" id="KW-0963">Cytoplasm</keyword>
<keyword evidence="3 8" id="KW-0547">Nucleotide-binding</keyword>
<dbReference type="SMART" id="SM01211">
    <property type="entry name" value="GATase_5"/>
    <property type="match status" value="1"/>
</dbReference>
<accession>A0ABZ0QL09</accession>
<comment type="pathway">
    <text evidence="8">Purine metabolism; IMP biosynthesis via de novo pathway; 5-amino-1-(5-phospho-D-ribosyl)imidazole from N(2)-formyl-N(1)-(5-phospho-D-ribosyl)glycinamide: step 1/2.</text>
</comment>
<comment type="function">
    <text evidence="8">Part of the phosphoribosylformylglycinamidine synthase complex involved in the purines biosynthetic pathway. Catalyzes the ATP-dependent conversion of formylglycinamide ribonucleotide (FGAR) and glutamine to yield formylglycinamidine ribonucleotide (FGAM) and glutamate. The FGAM synthase complex is composed of three subunits. PurQ produces an ammonia molecule by converting glutamine to glutamate. PurL transfers the ammonia molecule to FGAR to form FGAM in an ATP-dependent manner. PurS interacts with PurQ and PurL and is thought to assist in the transfer of the ammonia molecule from PurQ to PurL.</text>
</comment>
<dbReference type="InterPro" id="IPR029062">
    <property type="entry name" value="Class_I_gatase-like"/>
</dbReference>
<name>A0ABZ0QL09_9FIRM</name>
<evidence type="ECO:0000256" key="6">
    <source>
        <dbReference type="ARBA" id="ARBA00022840"/>
    </source>
</evidence>
<dbReference type="NCBIfam" id="NF002957">
    <property type="entry name" value="PRK03619.1"/>
    <property type="match status" value="1"/>
</dbReference>
<feature type="active site" evidence="8">
    <location>
        <position position="205"/>
    </location>
</feature>
<dbReference type="EC" id="3.5.1.2" evidence="8"/>
<feature type="region of interest" description="Disordered" evidence="9">
    <location>
        <begin position="201"/>
        <end position="242"/>
    </location>
</feature>
<dbReference type="PANTHER" id="PTHR47552">
    <property type="entry name" value="PHOSPHORIBOSYLFORMYLGLYCINAMIDINE SYNTHASE SUBUNIT PURQ"/>
    <property type="match status" value="1"/>
</dbReference>
<evidence type="ECO:0000256" key="1">
    <source>
        <dbReference type="ARBA" id="ARBA00022490"/>
    </source>
</evidence>
<dbReference type="GO" id="GO:0004642">
    <property type="term" value="F:phosphoribosylformylglycinamidine synthase activity"/>
    <property type="evidence" value="ECO:0007669"/>
    <property type="project" value="UniProtKB-EC"/>
</dbReference>
<keyword evidence="5 8" id="KW-0378">Hydrolase</keyword>
<evidence type="ECO:0000313" key="10">
    <source>
        <dbReference type="EMBL" id="WPD18194.1"/>
    </source>
</evidence>
<feature type="active site" description="Nucleophile" evidence="8">
    <location>
        <position position="86"/>
    </location>
</feature>
<evidence type="ECO:0000256" key="2">
    <source>
        <dbReference type="ARBA" id="ARBA00022598"/>
    </source>
</evidence>
<keyword evidence="7 8" id="KW-0315">Glutamine amidotransferase</keyword>
<dbReference type="SUPFAM" id="SSF52317">
    <property type="entry name" value="Class I glutamine amidotransferase-like"/>
    <property type="match status" value="1"/>
</dbReference>
<feature type="compositionally biased region" description="Basic and acidic residues" evidence="9">
    <location>
        <begin position="300"/>
        <end position="309"/>
    </location>
</feature>
<keyword evidence="4 8" id="KW-0658">Purine biosynthesis</keyword>
<evidence type="ECO:0000256" key="4">
    <source>
        <dbReference type="ARBA" id="ARBA00022755"/>
    </source>
</evidence>
<comment type="catalytic activity">
    <reaction evidence="8">
        <text>L-glutamine + H2O = L-glutamate + NH4(+)</text>
        <dbReference type="Rhea" id="RHEA:15889"/>
        <dbReference type="ChEBI" id="CHEBI:15377"/>
        <dbReference type="ChEBI" id="CHEBI:28938"/>
        <dbReference type="ChEBI" id="CHEBI:29985"/>
        <dbReference type="ChEBI" id="CHEBI:58359"/>
        <dbReference type="EC" id="3.5.1.2"/>
    </reaction>
</comment>
<dbReference type="InterPro" id="IPR010075">
    <property type="entry name" value="PRibForGlyAmidine_synth_PurQ"/>
</dbReference>
<evidence type="ECO:0000256" key="9">
    <source>
        <dbReference type="SAM" id="MobiDB-lite"/>
    </source>
</evidence>
<dbReference type="PROSITE" id="PS51273">
    <property type="entry name" value="GATASE_TYPE_1"/>
    <property type="match status" value="1"/>
</dbReference>
<dbReference type="Gene3D" id="3.40.50.880">
    <property type="match status" value="1"/>
</dbReference>
<dbReference type="HAMAP" id="MF_00421">
    <property type="entry name" value="PurQ"/>
    <property type="match status" value="1"/>
</dbReference>
<dbReference type="RefSeq" id="WP_318750050.1">
    <property type="nucleotide sequence ID" value="NZ_CP132508.1"/>
</dbReference>
<feature type="compositionally biased region" description="Basic and acidic residues" evidence="9">
    <location>
        <begin position="348"/>
        <end position="362"/>
    </location>
</feature>
<evidence type="ECO:0000256" key="8">
    <source>
        <dbReference type="HAMAP-Rule" id="MF_00421"/>
    </source>
</evidence>
<sequence length="362" mass="37299">MRLAVVRFPGSNCEVDVATVLARDLGRRVEIVDHRRRDLRAFAGVVLPGGFAFGDYLRPGALAARTPVMEAVRAFAAAGGPVLGICNGFQILCEAGLLPGALRPNRQLRFQCRPVWVRIEGPSALTAGLPPGRVVRLEIAHGEGAYVGEEPDGRLVPGRGARVILRYVDGAGRPVPAANPNGSVANIAGICNATGNVVGLMPHPERRPAEAPGGAAGRPARTRRAGGGPAEGDGPASRSAVAGSGACDGLALLAAWAEQAEVWWTLRRSARAAEPRRSGRAAGARCSGRVEGLQWSGREAGGRRSDRAAGGRAPARPQGRSAPTGAAPRVPSGPPLPPRALDGPGGDGRGRGRREGGGDRGR</sequence>
<organism evidence="10 11">
    <name type="scientific">Thermaerobacter composti</name>
    <dbReference type="NCBI Taxonomy" id="554949"/>
    <lineage>
        <taxon>Bacteria</taxon>
        <taxon>Bacillati</taxon>
        <taxon>Bacillota</taxon>
        <taxon>Clostridia</taxon>
        <taxon>Eubacteriales</taxon>
        <taxon>Clostridiales Family XVII. Incertae Sedis</taxon>
        <taxon>Thermaerobacter</taxon>
    </lineage>
</organism>
<dbReference type="EC" id="6.3.5.3" evidence="8"/>
<feature type="compositionally biased region" description="Low complexity" evidence="9">
    <location>
        <begin position="310"/>
        <end position="330"/>
    </location>
</feature>
<comment type="subcellular location">
    <subcellularLocation>
        <location evidence="8">Cytoplasm</location>
    </subcellularLocation>
</comment>
<proteinExistence type="inferred from homology"/>
<feature type="compositionally biased region" description="Low complexity" evidence="9">
    <location>
        <begin position="280"/>
        <end position="289"/>
    </location>
</feature>
<dbReference type="EMBL" id="CP132508">
    <property type="protein sequence ID" value="WPD18194.1"/>
    <property type="molecule type" value="Genomic_DNA"/>
</dbReference>
<evidence type="ECO:0000313" key="11">
    <source>
        <dbReference type="Proteomes" id="UP001304683"/>
    </source>
</evidence>
<feature type="region of interest" description="Disordered" evidence="9">
    <location>
        <begin position="270"/>
        <end position="362"/>
    </location>
</feature>
<dbReference type="Pfam" id="PF13507">
    <property type="entry name" value="GATase_5"/>
    <property type="match status" value="1"/>
</dbReference>